<evidence type="ECO:0000313" key="2">
    <source>
        <dbReference type="Proteomes" id="UP000824223"/>
    </source>
</evidence>
<dbReference type="PROSITE" id="PS51197">
    <property type="entry name" value="HTH_RRF2_2"/>
    <property type="match status" value="1"/>
</dbReference>
<dbReference type="PANTHER" id="PTHR33221:SF15">
    <property type="entry name" value="HTH-TYPE TRANSCRIPTIONAL REGULATOR YWGB-RELATED"/>
    <property type="match status" value="1"/>
</dbReference>
<dbReference type="NCBIfam" id="TIGR00738">
    <property type="entry name" value="rrf2_super"/>
    <property type="match status" value="1"/>
</dbReference>
<reference evidence="1" key="1">
    <citation type="journal article" date="2021" name="PeerJ">
        <title>Extensive microbial diversity within the chicken gut microbiome revealed by metagenomics and culture.</title>
        <authorList>
            <person name="Gilroy R."/>
            <person name="Ravi A."/>
            <person name="Getino M."/>
            <person name="Pursley I."/>
            <person name="Horton D.L."/>
            <person name="Alikhan N.F."/>
            <person name="Baker D."/>
            <person name="Gharbi K."/>
            <person name="Hall N."/>
            <person name="Watson M."/>
            <person name="Adriaenssens E.M."/>
            <person name="Foster-Nyarko E."/>
            <person name="Jarju S."/>
            <person name="Secka A."/>
            <person name="Antonio M."/>
            <person name="Oren A."/>
            <person name="Chaudhuri R.R."/>
            <person name="La Ragione R."/>
            <person name="Hildebrand F."/>
            <person name="Pallen M.J."/>
        </authorList>
    </citation>
    <scope>NUCLEOTIDE SEQUENCE</scope>
    <source>
        <strain evidence="1">ChiSjej2B20-11307</strain>
    </source>
</reference>
<dbReference type="EMBL" id="DXAK01000030">
    <property type="protein sequence ID" value="HJA06705.1"/>
    <property type="molecule type" value="Genomic_DNA"/>
</dbReference>
<sequence>MQLNITTDYAIRLLLSLGKMGVKKAGPLIAEEMMIPPKYILKISSKLRAAKLIGSDSGSQGGYYLMKPLEEITLMDVLSVMESTIKINRCLEPDTYCSRGGVKDCPVHRFYLVMQQELEEKWLSQSLSGIIEKYKSTWSNEIIGIEDARKEISIRHTCKEEQQEERLSMSEKGR</sequence>
<evidence type="ECO:0000313" key="1">
    <source>
        <dbReference type="EMBL" id="HJA06705.1"/>
    </source>
</evidence>
<dbReference type="GO" id="GO:0003700">
    <property type="term" value="F:DNA-binding transcription factor activity"/>
    <property type="evidence" value="ECO:0007669"/>
    <property type="project" value="TreeGrafter"/>
</dbReference>
<dbReference type="PANTHER" id="PTHR33221">
    <property type="entry name" value="WINGED HELIX-TURN-HELIX TRANSCRIPTIONAL REGULATOR, RRF2 FAMILY"/>
    <property type="match status" value="1"/>
</dbReference>
<dbReference type="Proteomes" id="UP000824223">
    <property type="component" value="Unassembled WGS sequence"/>
</dbReference>
<comment type="caution">
    <text evidence="1">The sequence shown here is derived from an EMBL/GenBank/DDBJ whole genome shotgun (WGS) entry which is preliminary data.</text>
</comment>
<dbReference type="InterPro" id="IPR000944">
    <property type="entry name" value="Tscrpt_reg_Rrf2"/>
</dbReference>
<dbReference type="GO" id="GO:0005829">
    <property type="term" value="C:cytosol"/>
    <property type="evidence" value="ECO:0007669"/>
    <property type="project" value="TreeGrafter"/>
</dbReference>
<dbReference type="Pfam" id="PF02082">
    <property type="entry name" value="Rrf2"/>
    <property type="match status" value="1"/>
</dbReference>
<dbReference type="InterPro" id="IPR036390">
    <property type="entry name" value="WH_DNA-bd_sf"/>
</dbReference>
<gene>
    <name evidence="1" type="ORF">H9798_06090</name>
</gene>
<protein>
    <submittedName>
        <fullName evidence="1">Rrf2 family transcriptional regulator</fullName>
    </submittedName>
</protein>
<organism evidence="1 2">
    <name type="scientific">Candidatus Mediterraneibacter pullicola</name>
    <dbReference type="NCBI Taxonomy" id="2838682"/>
    <lineage>
        <taxon>Bacteria</taxon>
        <taxon>Bacillati</taxon>
        <taxon>Bacillota</taxon>
        <taxon>Clostridia</taxon>
        <taxon>Lachnospirales</taxon>
        <taxon>Lachnospiraceae</taxon>
        <taxon>Mediterraneibacter</taxon>
    </lineage>
</organism>
<dbReference type="AlphaFoldDB" id="A0A9D2KJ52"/>
<accession>A0A9D2KJ52</accession>
<dbReference type="InterPro" id="IPR036388">
    <property type="entry name" value="WH-like_DNA-bd_sf"/>
</dbReference>
<reference evidence="1" key="2">
    <citation type="submission" date="2021-04" db="EMBL/GenBank/DDBJ databases">
        <authorList>
            <person name="Gilroy R."/>
        </authorList>
    </citation>
    <scope>NUCLEOTIDE SEQUENCE</scope>
    <source>
        <strain evidence="1">ChiSjej2B20-11307</strain>
    </source>
</reference>
<dbReference type="SUPFAM" id="SSF46785">
    <property type="entry name" value="Winged helix' DNA-binding domain"/>
    <property type="match status" value="1"/>
</dbReference>
<proteinExistence type="predicted"/>
<dbReference type="Gene3D" id="1.10.10.10">
    <property type="entry name" value="Winged helix-like DNA-binding domain superfamily/Winged helix DNA-binding domain"/>
    <property type="match status" value="1"/>
</dbReference>
<name>A0A9D2KJ52_9FIRM</name>